<dbReference type="Proteomes" id="UP001454036">
    <property type="component" value="Unassembled WGS sequence"/>
</dbReference>
<feature type="region of interest" description="Disordered" evidence="1">
    <location>
        <begin position="36"/>
        <end position="55"/>
    </location>
</feature>
<feature type="region of interest" description="Disordered" evidence="1">
    <location>
        <begin position="225"/>
        <end position="269"/>
    </location>
</feature>
<feature type="compositionally biased region" description="Polar residues" evidence="1">
    <location>
        <begin position="178"/>
        <end position="193"/>
    </location>
</feature>
<dbReference type="AlphaFoldDB" id="A0AAV3NRE4"/>
<sequence>MRCKKHLIDHSSSVGVCATCLRERLLAVIAAQSQAQEDSDQAHQKPNINFPRSVSPYISRRKSDTSSATWHHHSIRSYHSLPDTKFFSTPQIGPTRGLIIDQYKKKKSNKFGFFSSLFRSKSSKLITDSSSTTATSSPVWLPNIFAGKKQSRMFYSNDSVKNTRGSILKPIDHRNIGMSPNNSVKNARNSSLKPISDQDRGMSPNDSVKNVKNVKNVKGYILKSIGHRDRGMSPLDSDDESGYTSDEWRQTPRRSTPAASVGRRCGGRSTQLSRNVSGISFCLSPMVRGGGAPPEMVVSGDIRVPITTAFCKSRSRKLADIGRSSHHR</sequence>
<gene>
    <name evidence="2" type="ORF">LIER_02957</name>
</gene>
<keyword evidence="3" id="KW-1185">Reference proteome</keyword>
<proteinExistence type="predicted"/>
<name>A0AAV3NRE4_LITER</name>
<comment type="caution">
    <text evidence="2">The sequence shown here is derived from an EMBL/GenBank/DDBJ whole genome shotgun (WGS) entry which is preliminary data.</text>
</comment>
<dbReference type="PANTHER" id="PTHR35486">
    <property type="entry name" value="EXPRESSED PROTEIN"/>
    <property type="match status" value="1"/>
</dbReference>
<evidence type="ECO:0000313" key="2">
    <source>
        <dbReference type="EMBL" id="GAA0141929.1"/>
    </source>
</evidence>
<evidence type="ECO:0000313" key="3">
    <source>
        <dbReference type="Proteomes" id="UP001454036"/>
    </source>
</evidence>
<feature type="region of interest" description="Disordered" evidence="1">
    <location>
        <begin position="171"/>
        <end position="209"/>
    </location>
</feature>
<dbReference type="EMBL" id="BAABME010000341">
    <property type="protein sequence ID" value="GAA0141929.1"/>
    <property type="molecule type" value="Genomic_DNA"/>
</dbReference>
<protein>
    <submittedName>
        <fullName evidence="2">Uncharacterized protein</fullName>
    </submittedName>
</protein>
<organism evidence="2 3">
    <name type="scientific">Lithospermum erythrorhizon</name>
    <name type="common">Purple gromwell</name>
    <name type="synonym">Lithospermum officinale var. erythrorhizon</name>
    <dbReference type="NCBI Taxonomy" id="34254"/>
    <lineage>
        <taxon>Eukaryota</taxon>
        <taxon>Viridiplantae</taxon>
        <taxon>Streptophyta</taxon>
        <taxon>Embryophyta</taxon>
        <taxon>Tracheophyta</taxon>
        <taxon>Spermatophyta</taxon>
        <taxon>Magnoliopsida</taxon>
        <taxon>eudicotyledons</taxon>
        <taxon>Gunneridae</taxon>
        <taxon>Pentapetalae</taxon>
        <taxon>asterids</taxon>
        <taxon>lamiids</taxon>
        <taxon>Boraginales</taxon>
        <taxon>Boraginaceae</taxon>
        <taxon>Boraginoideae</taxon>
        <taxon>Lithospermeae</taxon>
        <taxon>Lithospermum</taxon>
    </lineage>
</organism>
<evidence type="ECO:0000256" key="1">
    <source>
        <dbReference type="SAM" id="MobiDB-lite"/>
    </source>
</evidence>
<dbReference type="PANTHER" id="PTHR35486:SF1">
    <property type="entry name" value="OS02G0689500 PROTEIN"/>
    <property type="match status" value="1"/>
</dbReference>
<reference evidence="2 3" key="1">
    <citation type="submission" date="2024-01" db="EMBL/GenBank/DDBJ databases">
        <title>The complete chloroplast genome sequence of Lithospermum erythrorhizon: insights into the phylogenetic relationship among Boraginaceae species and the maternal lineages of purple gromwells.</title>
        <authorList>
            <person name="Okada T."/>
            <person name="Watanabe K."/>
        </authorList>
    </citation>
    <scope>NUCLEOTIDE SEQUENCE [LARGE SCALE GENOMIC DNA]</scope>
</reference>
<accession>A0AAV3NRE4</accession>